<organism evidence="1 2">
    <name type="scientific">Mycobacterium phage Superphikiman</name>
    <dbReference type="NCBI Taxonomy" id="2041551"/>
    <lineage>
        <taxon>Viruses</taxon>
        <taxon>Duplodnaviria</taxon>
        <taxon>Heunggongvirae</taxon>
        <taxon>Uroviricota</taxon>
        <taxon>Caudoviricetes</taxon>
        <taxon>Omegavirus</taxon>
        <taxon>Omegavirus courthouse</taxon>
    </lineage>
</organism>
<dbReference type="EMBL" id="MF919534">
    <property type="protein sequence ID" value="ATS92921.1"/>
    <property type="molecule type" value="Genomic_DNA"/>
</dbReference>
<dbReference type="Proteomes" id="UP000240916">
    <property type="component" value="Segment"/>
</dbReference>
<name>A0A2D2W413_9CAUD</name>
<evidence type="ECO:0000313" key="1">
    <source>
        <dbReference type="EMBL" id="ATS92921.1"/>
    </source>
</evidence>
<gene>
    <name evidence="1" type="ORF">SEA_SUPERPHIKIMAN_78</name>
</gene>
<protein>
    <submittedName>
        <fullName evidence="1">Uncharacterized protein</fullName>
    </submittedName>
</protein>
<evidence type="ECO:0000313" key="2">
    <source>
        <dbReference type="Proteomes" id="UP000240916"/>
    </source>
</evidence>
<sequence length="80" mass="9321">MKVYGIFWTRDGISPGDRIEAHEIDWKIDSDYNEVRREFESRDDKYWPSALFSADITNMTLVEEGRCPAYLDDVAAEGEQ</sequence>
<proteinExistence type="predicted"/>
<reference evidence="1 2" key="1">
    <citation type="submission" date="2017-09" db="EMBL/GenBank/DDBJ databases">
        <authorList>
            <person name="Pradhan P."/>
            <person name="Aluri L.S."/>
            <person name="Anandarajan D."/>
            <person name="Beiriger J.C."/>
            <person name="Bethamcharla R."/>
            <person name="Betini N."/>
            <person name="Bhatt S.D."/>
            <person name="Chengalvala S."/>
            <person name="Cox N.E."/>
            <person name="Delvadia B.P."/>
            <person name="Desai A.S."/>
            <person name="Devaney A.M."/>
            <person name="Doyle B.K."/>
            <person name="Edgerton A.O."/>
            <person name="Erlich M.C."/>
            <person name="Fitzpatrick K.C."/>
            <person name="Gajjar E.A."/>
            <person name="Ganguly A."/>
            <person name="Gill R.S."/>
            <person name="Goldman M.G."/>
            <person name="Good P.M."/>
            <person name="Gupta N."/>
            <person name="Haddad L.M."/>
            <person name="Han E.J."/>
            <person name="Jain S."/>
            <person name="Jiang A."/>
            <person name="Jurgielewicz A.D."/>
            <person name="Kainth D.K."/>
            <person name="Karam J.M."/>
            <person name="Kodavatiganti M."/>
            <person name="Kriete S.J."/>
            <person name="MacDonald C.E."/>
            <person name="Maret J.P."/>
            <person name="Mathew A.E."/>
            <person name="Nako S."/>
            <person name="Natrajan M."/>
            <person name="Nishu N.M."/>
            <person name="Parikh A."/>
            <person name="Patel N."/>
            <person name="Patel P.D."/>
            <person name="Patel S."/>
            <person name="Patra K."/>
            <person name="Pumpuckdee D."/>
            <person name="Rai K."/>
            <person name="Ramanathan A."/>
            <person name="Sarkar A."/>
            <person name="Schaffer B.L."/>
            <person name="Shah P."/>
            <person name="Tata R.K."/>
            <person name="Tawfik A.H."/>
            <person name="Thuremella B.T."/>
            <person name="Toma J."/>
            <person name="Tran T.L."/>
            <person name="Veera S."/>
            <person name="Vemulapalli V.K."/>
            <person name="Vidas T.V."/>
            <person name="Vieira K.S."/>
            <person name="Vijayakumar G."/>
            <person name="Walor T.A."/>
            <person name="White C.R."/>
            <person name="Wong B.M."/>
            <person name="Zhao Sl."/>
            <person name="McDonald M.T."/>
            <person name="Dalia R."/>
            <person name="Little J.L."/>
            <person name="Gurney S.M.R."/>
            <person name="Bollivar D.W."/>
            <person name="Garlena R.A."/>
            <person name="Russell D.A."/>
            <person name="Pope W.H."/>
            <person name="Jacobs-Sera D."/>
            <person name="Hendrix R.W."/>
            <person name="Hatfull G.F."/>
        </authorList>
    </citation>
    <scope>NUCLEOTIDE SEQUENCE [LARGE SCALE GENOMIC DNA]</scope>
</reference>
<accession>A0A2D2W413</accession>